<dbReference type="PIRSF" id="PIRSF001434">
    <property type="entry name" value="CGS"/>
    <property type="match status" value="1"/>
</dbReference>
<dbReference type="EMBL" id="CP015519">
    <property type="protein sequence ID" value="APG27158.1"/>
    <property type="molecule type" value="Genomic_DNA"/>
</dbReference>
<dbReference type="RefSeq" id="WP_072283120.1">
    <property type="nucleotide sequence ID" value="NZ_CP015519.1"/>
</dbReference>
<protein>
    <recommendedName>
        <fullName evidence="3">cysteine-S-conjugate beta-lyase</fullName>
        <ecNumber evidence="3">4.4.1.13</ecNumber>
    </recommendedName>
</protein>
<dbReference type="GO" id="GO:0009086">
    <property type="term" value="P:methionine biosynthetic process"/>
    <property type="evidence" value="ECO:0007669"/>
    <property type="project" value="UniProtKB-KW"/>
</dbReference>
<evidence type="ECO:0000313" key="10">
    <source>
        <dbReference type="EMBL" id="APG27158.1"/>
    </source>
</evidence>
<dbReference type="PROSITE" id="PS00868">
    <property type="entry name" value="CYS_MET_METAB_PP"/>
    <property type="match status" value="1"/>
</dbReference>
<dbReference type="InterPro" id="IPR015424">
    <property type="entry name" value="PyrdxlP-dep_Trfase"/>
</dbReference>
<proteinExistence type="inferred from homology"/>
<dbReference type="Gene3D" id="3.40.640.10">
    <property type="entry name" value="Type I PLP-dependent aspartate aminotransferase-like (Major domain)"/>
    <property type="match status" value="1"/>
</dbReference>
<dbReference type="AlphaFoldDB" id="A0A1L3GNB1"/>
<evidence type="ECO:0000256" key="2">
    <source>
        <dbReference type="ARBA" id="ARBA00009077"/>
    </source>
</evidence>
<dbReference type="GO" id="GO:0005737">
    <property type="term" value="C:cytoplasm"/>
    <property type="evidence" value="ECO:0007669"/>
    <property type="project" value="TreeGrafter"/>
</dbReference>
<evidence type="ECO:0000256" key="8">
    <source>
        <dbReference type="PIRSR" id="PIRSR001434-2"/>
    </source>
</evidence>
<dbReference type="GO" id="GO:0047804">
    <property type="term" value="F:cysteine-S-conjugate beta-lyase activity"/>
    <property type="evidence" value="ECO:0007669"/>
    <property type="project" value="UniProtKB-EC"/>
</dbReference>
<gene>
    <name evidence="10" type="ORF">A7E78_04490</name>
</gene>
<organism evidence="10 11">
    <name type="scientific">Syntrophotalea acetylenivorans</name>
    <dbReference type="NCBI Taxonomy" id="1842532"/>
    <lineage>
        <taxon>Bacteria</taxon>
        <taxon>Pseudomonadati</taxon>
        <taxon>Thermodesulfobacteriota</taxon>
        <taxon>Desulfuromonadia</taxon>
        <taxon>Desulfuromonadales</taxon>
        <taxon>Syntrophotaleaceae</taxon>
        <taxon>Syntrophotalea</taxon>
    </lineage>
</organism>
<keyword evidence="7" id="KW-0456">Lyase</keyword>
<reference evidence="10 11" key="1">
    <citation type="journal article" date="2017" name="Genome Announc.">
        <title>Complete Genome Sequences of Two Acetylene-Fermenting Pelobacter acetylenicus Strains.</title>
        <authorList>
            <person name="Sutton J.M."/>
            <person name="Baesman S.M."/>
            <person name="Fierst J.L."/>
            <person name="Poret-Peterson A.T."/>
            <person name="Oremland R.S."/>
            <person name="Dunlap D.S."/>
            <person name="Akob D.M."/>
        </authorList>
    </citation>
    <scope>NUCLEOTIDE SEQUENCE [LARGE SCALE GENOMIC DNA]</scope>
    <source>
        <strain evidence="10 11">SFB93</strain>
    </source>
</reference>
<dbReference type="GO" id="GO:0019346">
    <property type="term" value="P:transsulfuration"/>
    <property type="evidence" value="ECO:0007669"/>
    <property type="project" value="InterPro"/>
</dbReference>
<dbReference type="InterPro" id="IPR054542">
    <property type="entry name" value="Cys_met_metab_PP"/>
</dbReference>
<dbReference type="OrthoDB" id="9805807at2"/>
<evidence type="ECO:0000256" key="5">
    <source>
        <dbReference type="ARBA" id="ARBA00022898"/>
    </source>
</evidence>
<keyword evidence="11" id="KW-1185">Reference proteome</keyword>
<evidence type="ECO:0000256" key="6">
    <source>
        <dbReference type="ARBA" id="ARBA00023167"/>
    </source>
</evidence>
<dbReference type="PANTHER" id="PTHR11808">
    <property type="entry name" value="TRANS-SULFURATION ENZYME FAMILY MEMBER"/>
    <property type="match status" value="1"/>
</dbReference>
<comment type="cofactor">
    <cofactor evidence="1 9">
        <name>pyridoxal 5'-phosphate</name>
        <dbReference type="ChEBI" id="CHEBI:597326"/>
    </cofactor>
</comment>
<comment type="similarity">
    <text evidence="2 9">Belongs to the trans-sulfuration enzymes family.</text>
</comment>
<evidence type="ECO:0000256" key="7">
    <source>
        <dbReference type="ARBA" id="ARBA00023239"/>
    </source>
</evidence>
<sequence>MTDYSSNHSDGLRPATLLVHQGRDRDSFTGAATVPIYTASTYHQHGGRDGAYDYARSGNPSREQVEDAIALLEGGTAGFAYASGMAAIAGALALLDSGDHLLASSDLYGGSYRYLSTVLPRQGITVDFVDTTDAAKFAAAIRPETRAIFIETPSNPLFRITSLRAMVELAQHHNLLTILDNTFMTPLLLRPLELGVDVVVHSATKFLGGHSDLLAGLAVTADADLARRLKHYQNAAGNVLAPFDAFLLSRGMKTLKIRLEAAQAGAGVLAERLSQHPAVQQVLYPGLTDFPHRARHFAQSSGPGAVLSFILREPARVAGLLKRVRLPIIAPSLGGVETILTHCWSMSHAAVPDDVKASIGLSAGLLRLSVGIEDVEDLWRDLEQSLEG</sequence>
<evidence type="ECO:0000256" key="3">
    <source>
        <dbReference type="ARBA" id="ARBA00012224"/>
    </source>
</evidence>
<dbReference type="SUPFAM" id="SSF53383">
    <property type="entry name" value="PLP-dependent transferases"/>
    <property type="match status" value="1"/>
</dbReference>
<evidence type="ECO:0000256" key="1">
    <source>
        <dbReference type="ARBA" id="ARBA00001933"/>
    </source>
</evidence>
<feature type="modified residue" description="N6-(pyridoxal phosphate)lysine" evidence="8">
    <location>
        <position position="205"/>
    </location>
</feature>
<dbReference type="EC" id="4.4.1.13" evidence="3"/>
<evidence type="ECO:0000256" key="4">
    <source>
        <dbReference type="ARBA" id="ARBA00022605"/>
    </source>
</evidence>
<dbReference type="Pfam" id="PF01053">
    <property type="entry name" value="Cys_Met_Meta_PP"/>
    <property type="match status" value="1"/>
</dbReference>
<dbReference type="FunFam" id="3.40.640.10:FF:000009">
    <property type="entry name" value="Cystathionine gamma-synthase homolog"/>
    <property type="match status" value="1"/>
</dbReference>
<dbReference type="STRING" id="1842532.A7E78_04490"/>
<dbReference type="Proteomes" id="UP000182517">
    <property type="component" value="Chromosome"/>
</dbReference>
<keyword evidence="6" id="KW-0486">Methionine biosynthesis</keyword>
<evidence type="ECO:0000313" key="11">
    <source>
        <dbReference type="Proteomes" id="UP000182517"/>
    </source>
</evidence>
<dbReference type="CDD" id="cd00614">
    <property type="entry name" value="CGS_like"/>
    <property type="match status" value="1"/>
</dbReference>
<dbReference type="PANTHER" id="PTHR11808:SF50">
    <property type="entry name" value="CYSTATHIONINE BETA-LYASE"/>
    <property type="match status" value="1"/>
</dbReference>
<dbReference type="InterPro" id="IPR015422">
    <property type="entry name" value="PyrdxlP-dep_Trfase_small"/>
</dbReference>
<dbReference type="KEGG" id="pef:A7E78_04490"/>
<dbReference type="InterPro" id="IPR000277">
    <property type="entry name" value="Cys/Met-Metab_PyrdxlP-dep_enz"/>
</dbReference>
<keyword evidence="5 8" id="KW-0663">Pyridoxal phosphate</keyword>
<accession>A0A1L3GNB1</accession>
<dbReference type="InterPro" id="IPR015421">
    <property type="entry name" value="PyrdxlP-dep_Trfase_major"/>
</dbReference>
<keyword evidence="4" id="KW-0028">Amino-acid biosynthesis</keyword>
<dbReference type="Gene3D" id="3.90.1150.10">
    <property type="entry name" value="Aspartate Aminotransferase, domain 1"/>
    <property type="match status" value="1"/>
</dbReference>
<evidence type="ECO:0000256" key="9">
    <source>
        <dbReference type="RuleBase" id="RU362118"/>
    </source>
</evidence>
<name>A0A1L3GNB1_9BACT</name>
<dbReference type="GO" id="GO:0030170">
    <property type="term" value="F:pyridoxal phosphate binding"/>
    <property type="evidence" value="ECO:0007669"/>
    <property type="project" value="InterPro"/>
</dbReference>